<accession>A0ABP1D3F1</accession>
<sequence length="176" mass="19328">MLPKLPLELEGLICQCALDIGLQERQNEEELSLGKKKAAGGLLPCMPRLTNPFSPGVLRVCGHWDRGPSEETPSITLVLGTVISYKSFQTHIPQPVMLGSVTNPSGFHCVPQAFAICVLTLIVEVAITYNLAIDQTGACFSKAFISHSRWNHIHETCITLYGQEFPEVVSSLHHHL</sequence>
<protein>
    <submittedName>
        <fullName evidence="1">Uncharacterized protein</fullName>
    </submittedName>
</protein>
<dbReference type="Proteomes" id="UP001497453">
    <property type="component" value="Chromosome 2"/>
</dbReference>
<keyword evidence="2" id="KW-1185">Reference proteome</keyword>
<evidence type="ECO:0000313" key="1">
    <source>
        <dbReference type="EMBL" id="CAL1702416.1"/>
    </source>
</evidence>
<dbReference type="EMBL" id="OZ037945">
    <property type="protein sequence ID" value="CAL1702416.1"/>
    <property type="molecule type" value="Genomic_DNA"/>
</dbReference>
<evidence type="ECO:0000313" key="2">
    <source>
        <dbReference type="Proteomes" id="UP001497453"/>
    </source>
</evidence>
<proteinExistence type="predicted"/>
<reference evidence="2" key="1">
    <citation type="submission" date="2024-04" db="EMBL/GenBank/DDBJ databases">
        <authorList>
            <person name="Shaw F."/>
            <person name="Minotto A."/>
        </authorList>
    </citation>
    <scope>NUCLEOTIDE SEQUENCE [LARGE SCALE GENOMIC DNA]</scope>
</reference>
<organism evidence="1 2">
    <name type="scientific">Somion occarium</name>
    <dbReference type="NCBI Taxonomy" id="3059160"/>
    <lineage>
        <taxon>Eukaryota</taxon>
        <taxon>Fungi</taxon>
        <taxon>Dikarya</taxon>
        <taxon>Basidiomycota</taxon>
        <taxon>Agaricomycotina</taxon>
        <taxon>Agaricomycetes</taxon>
        <taxon>Polyporales</taxon>
        <taxon>Cerrenaceae</taxon>
        <taxon>Somion</taxon>
    </lineage>
</organism>
<gene>
    <name evidence="1" type="ORF">GFSPODELE1_LOCUS4034</name>
</gene>
<name>A0ABP1D3F1_9APHY</name>